<proteinExistence type="predicted"/>
<dbReference type="AlphaFoldDB" id="A0A3E1K6B5"/>
<keyword evidence="2" id="KW-1185">Reference proteome</keyword>
<dbReference type="EMBL" id="QUZK01000045">
    <property type="protein sequence ID" value="RFF29562.1"/>
    <property type="molecule type" value="Genomic_DNA"/>
</dbReference>
<reference evidence="1 2" key="1">
    <citation type="submission" date="2018-08" db="EMBL/GenBank/DDBJ databases">
        <title>Wenzhouxiangella salilacus sp. nov., a novel bacterium isolated from a saline lake in Xinjiang Province, China.</title>
        <authorList>
            <person name="Han S."/>
        </authorList>
    </citation>
    <scope>NUCLEOTIDE SEQUENCE [LARGE SCALE GENOMIC DNA]</scope>
    <source>
        <strain evidence="1 2">XDB06</strain>
    </source>
</reference>
<accession>A0A3E1K6B5</accession>
<name>A0A3E1K6B5_9GAMM</name>
<evidence type="ECO:0000313" key="2">
    <source>
        <dbReference type="Proteomes" id="UP000260351"/>
    </source>
</evidence>
<organism evidence="1 2">
    <name type="scientific">Wenzhouxiangella sediminis</name>
    <dbReference type="NCBI Taxonomy" id="1792836"/>
    <lineage>
        <taxon>Bacteria</taxon>
        <taxon>Pseudomonadati</taxon>
        <taxon>Pseudomonadota</taxon>
        <taxon>Gammaproteobacteria</taxon>
        <taxon>Chromatiales</taxon>
        <taxon>Wenzhouxiangellaceae</taxon>
        <taxon>Wenzhouxiangella</taxon>
    </lineage>
</organism>
<gene>
    <name evidence="1" type="ORF">DZC52_12190</name>
</gene>
<sequence length="86" mass="9779">MRKSHPNKEIEHAIRHAESQGWRIELSKGGHCWGRMFCPYNDPECRCGVFCIASIWSTPRNPAGHAKQILRVVDKCTGSDEEEPDS</sequence>
<evidence type="ECO:0000313" key="1">
    <source>
        <dbReference type="EMBL" id="RFF29562.1"/>
    </source>
</evidence>
<dbReference type="Proteomes" id="UP000260351">
    <property type="component" value="Unassembled WGS sequence"/>
</dbReference>
<dbReference type="OrthoDB" id="8778495at2"/>
<protein>
    <submittedName>
        <fullName evidence="1">Uncharacterized protein</fullName>
    </submittedName>
</protein>
<comment type="caution">
    <text evidence="1">The sequence shown here is derived from an EMBL/GenBank/DDBJ whole genome shotgun (WGS) entry which is preliminary data.</text>
</comment>